<dbReference type="InterPro" id="IPR050182">
    <property type="entry name" value="Cytochrome_P450_fam2"/>
</dbReference>
<gene>
    <name evidence="9" type="ORF">RRG08_064898</name>
</gene>
<dbReference type="AlphaFoldDB" id="A0AAE0ZSE9"/>
<evidence type="ECO:0000256" key="3">
    <source>
        <dbReference type="ARBA" id="ARBA00022723"/>
    </source>
</evidence>
<name>A0AAE0ZSE9_9GAST</name>
<keyword evidence="10" id="KW-1185">Reference proteome</keyword>
<keyword evidence="8" id="KW-1133">Transmembrane helix</keyword>
<keyword evidence="8" id="KW-0812">Transmembrane</keyword>
<comment type="caution">
    <text evidence="9">The sequence shown here is derived from an EMBL/GenBank/DDBJ whole genome shotgun (WGS) entry which is preliminary data.</text>
</comment>
<dbReference type="GO" id="GO:0005506">
    <property type="term" value="F:iron ion binding"/>
    <property type="evidence" value="ECO:0007669"/>
    <property type="project" value="InterPro"/>
</dbReference>
<dbReference type="EMBL" id="JAWDGP010003409">
    <property type="protein sequence ID" value="KAK3774453.1"/>
    <property type="molecule type" value="Genomic_DNA"/>
</dbReference>
<evidence type="ECO:0008006" key="11">
    <source>
        <dbReference type="Google" id="ProtNLM"/>
    </source>
</evidence>
<organism evidence="9 10">
    <name type="scientific">Elysia crispata</name>
    <name type="common">lettuce slug</name>
    <dbReference type="NCBI Taxonomy" id="231223"/>
    <lineage>
        <taxon>Eukaryota</taxon>
        <taxon>Metazoa</taxon>
        <taxon>Spiralia</taxon>
        <taxon>Lophotrochozoa</taxon>
        <taxon>Mollusca</taxon>
        <taxon>Gastropoda</taxon>
        <taxon>Heterobranchia</taxon>
        <taxon>Euthyneura</taxon>
        <taxon>Panpulmonata</taxon>
        <taxon>Sacoglossa</taxon>
        <taxon>Placobranchoidea</taxon>
        <taxon>Plakobranchidae</taxon>
        <taxon>Elysia</taxon>
    </lineage>
</organism>
<dbReference type="FunFam" id="1.10.630.10:FF:000036">
    <property type="entry name" value="CYtochrome P450 family"/>
    <property type="match status" value="1"/>
</dbReference>
<keyword evidence="7" id="KW-0349">Heme</keyword>
<evidence type="ECO:0000256" key="4">
    <source>
        <dbReference type="ARBA" id="ARBA00023002"/>
    </source>
</evidence>
<comment type="cofactor">
    <cofactor evidence="1 7">
        <name>heme</name>
        <dbReference type="ChEBI" id="CHEBI:30413"/>
    </cofactor>
</comment>
<evidence type="ECO:0000256" key="1">
    <source>
        <dbReference type="ARBA" id="ARBA00001971"/>
    </source>
</evidence>
<feature type="transmembrane region" description="Helical" evidence="8">
    <location>
        <begin position="6"/>
        <end position="25"/>
    </location>
</feature>
<dbReference type="InterPro" id="IPR001128">
    <property type="entry name" value="Cyt_P450"/>
</dbReference>
<evidence type="ECO:0000313" key="10">
    <source>
        <dbReference type="Proteomes" id="UP001283361"/>
    </source>
</evidence>
<reference evidence="9" key="1">
    <citation type="journal article" date="2023" name="G3 (Bethesda)">
        <title>A reference genome for the long-term kleptoplast-retaining sea slug Elysia crispata morphotype clarki.</title>
        <authorList>
            <person name="Eastman K.E."/>
            <person name="Pendleton A.L."/>
            <person name="Shaikh M.A."/>
            <person name="Suttiyut T."/>
            <person name="Ogas R."/>
            <person name="Tomko P."/>
            <person name="Gavelis G."/>
            <person name="Widhalm J.R."/>
            <person name="Wisecaver J.H."/>
        </authorList>
    </citation>
    <scope>NUCLEOTIDE SEQUENCE</scope>
    <source>
        <strain evidence="9">ECLA1</strain>
    </source>
</reference>
<dbReference type="Gene3D" id="1.10.630.10">
    <property type="entry name" value="Cytochrome P450"/>
    <property type="match status" value="1"/>
</dbReference>
<dbReference type="GO" id="GO:0006082">
    <property type="term" value="P:organic acid metabolic process"/>
    <property type="evidence" value="ECO:0007669"/>
    <property type="project" value="TreeGrafter"/>
</dbReference>
<evidence type="ECO:0000256" key="6">
    <source>
        <dbReference type="ARBA" id="ARBA00023033"/>
    </source>
</evidence>
<dbReference type="InterPro" id="IPR002401">
    <property type="entry name" value="Cyt_P450_E_grp-I"/>
</dbReference>
<dbReference type="PANTHER" id="PTHR24300">
    <property type="entry name" value="CYTOCHROME P450 508A4-RELATED"/>
    <property type="match status" value="1"/>
</dbReference>
<keyword evidence="8" id="KW-0472">Membrane</keyword>
<dbReference type="Pfam" id="PF00067">
    <property type="entry name" value="p450"/>
    <property type="match status" value="1"/>
</dbReference>
<dbReference type="Proteomes" id="UP001283361">
    <property type="component" value="Unassembled WGS sequence"/>
</dbReference>
<dbReference type="SUPFAM" id="SSF48264">
    <property type="entry name" value="Cytochrome P450"/>
    <property type="match status" value="1"/>
</dbReference>
<sequence>MLHSELFTVLFTTGAILLACWYFFLYRKRNENHLKLPPCPVRPWPLVGNIFSIGEDIRAQFKAWHKQCGGLFSIYFGSKLVVVINGFKTHQEVFVTKGAVTSDRPEIFLNEVIGLSGKGISFTSGAVWKELRYTGHQILKEFGMGTNLLAERIQEEVTCYMNKLAEMKGKPVDPQHFTYVSVANIICSFAFGRRFSYEDPRFKKTVDSLKRVSECARGAEAINFFPFLKYLPGDMFKAKTIQANSSCVKKMIAEKVSEIDRKSDVSAKKDDGGSYIFSYRDKQHKKTQSGKATCLNDDNLLKSIIDLFAAGTETVSSTILWALLFILHSPSVQTKIHEELDREVGQGRQPIMEDQARLPYLNAVIKETQRLSSVVPFSVMHKTSEEIKIGDFVIPEGTTLIPNLDSVLHDPEVWGSDAEMFNPDRFLDKDGNVIHREEFIPYSMGPRVCLGDAMAKMELFLFLSFMFQRFRFIATDPLYPPTLKPNIGFTSSPTAFEILCADRFK</sequence>
<accession>A0AAE0ZSE9</accession>
<protein>
    <recommendedName>
        <fullName evidence="11">Cytochrome P450</fullName>
    </recommendedName>
</protein>
<dbReference type="PANTHER" id="PTHR24300:SF375">
    <property type="entry name" value="CYTOCHROME P450 FAMILY"/>
    <property type="match status" value="1"/>
</dbReference>
<keyword evidence="6" id="KW-0503">Monooxygenase</keyword>
<evidence type="ECO:0000256" key="7">
    <source>
        <dbReference type="PIRSR" id="PIRSR602401-1"/>
    </source>
</evidence>
<comment type="similarity">
    <text evidence="2">Belongs to the cytochrome P450 family.</text>
</comment>
<dbReference type="PRINTS" id="PR00463">
    <property type="entry name" value="EP450I"/>
</dbReference>
<keyword evidence="3 7" id="KW-0479">Metal-binding</keyword>
<dbReference type="InterPro" id="IPR036396">
    <property type="entry name" value="Cyt_P450_sf"/>
</dbReference>
<evidence type="ECO:0000313" key="9">
    <source>
        <dbReference type="EMBL" id="KAK3774453.1"/>
    </source>
</evidence>
<dbReference type="GO" id="GO:0006805">
    <property type="term" value="P:xenobiotic metabolic process"/>
    <property type="evidence" value="ECO:0007669"/>
    <property type="project" value="TreeGrafter"/>
</dbReference>
<dbReference type="GO" id="GO:0005737">
    <property type="term" value="C:cytoplasm"/>
    <property type="evidence" value="ECO:0007669"/>
    <property type="project" value="TreeGrafter"/>
</dbReference>
<dbReference type="GO" id="GO:0016712">
    <property type="term" value="F:oxidoreductase activity, acting on paired donors, with incorporation or reduction of molecular oxygen, reduced flavin or flavoprotein as one donor, and incorporation of one atom of oxygen"/>
    <property type="evidence" value="ECO:0007669"/>
    <property type="project" value="TreeGrafter"/>
</dbReference>
<keyword evidence="4" id="KW-0560">Oxidoreductase</keyword>
<evidence type="ECO:0000256" key="2">
    <source>
        <dbReference type="ARBA" id="ARBA00010617"/>
    </source>
</evidence>
<evidence type="ECO:0000256" key="5">
    <source>
        <dbReference type="ARBA" id="ARBA00023004"/>
    </source>
</evidence>
<feature type="binding site" description="axial binding residue" evidence="7">
    <location>
        <position position="449"/>
    </location>
    <ligand>
        <name>heme</name>
        <dbReference type="ChEBI" id="CHEBI:30413"/>
    </ligand>
    <ligandPart>
        <name>Fe</name>
        <dbReference type="ChEBI" id="CHEBI:18248"/>
    </ligandPart>
</feature>
<proteinExistence type="inferred from homology"/>
<dbReference type="PRINTS" id="PR00385">
    <property type="entry name" value="P450"/>
</dbReference>
<evidence type="ECO:0000256" key="8">
    <source>
        <dbReference type="SAM" id="Phobius"/>
    </source>
</evidence>
<keyword evidence="5 7" id="KW-0408">Iron</keyword>
<dbReference type="GO" id="GO:0020037">
    <property type="term" value="F:heme binding"/>
    <property type="evidence" value="ECO:0007669"/>
    <property type="project" value="InterPro"/>
</dbReference>